<keyword evidence="2" id="KW-0378">Hydrolase</keyword>
<dbReference type="PROSITE" id="PS51635">
    <property type="entry name" value="PNPLA"/>
    <property type="match status" value="1"/>
</dbReference>
<organism evidence="4 5">
    <name type="scientific">Hymenobacter montanus</name>
    <dbReference type="NCBI Taxonomy" id="2771359"/>
    <lineage>
        <taxon>Bacteria</taxon>
        <taxon>Pseudomonadati</taxon>
        <taxon>Bacteroidota</taxon>
        <taxon>Cytophagia</taxon>
        <taxon>Cytophagales</taxon>
        <taxon>Hymenobacteraceae</taxon>
        <taxon>Hymenobacter</taxon>
    </lineage>
</organism>
<comment type="caution">
    <text evidence="4">The sequence shown here is derived from an EMBL/GenBank/DDBJ whole genome shotgun (WGS) entry which is preliminary data.</text>
</comment>
<dbReference type="RefSeq" id="WP_191006959.1">
    <property type="nucleotide sequence ID" value="NZ_JACXAD010000029.1"/>
</dbReference>
<proteinExistence type="predicted"/>
<feature type="short sequence motif" description="GXGXXG" evidence="2">
    <location>
        <begin position="50"/>
        <end position="55"/>
    </location>
</feature>
<feature type="short sequence motif" description="GXSXG" evidence="2">
    <location>
        <begin position="77"/>
        <end position="81"/>
    </location>
</feature>
<sequence>MAIHAYYDAAEASLQAARTSVAARGARTGSWQISDVIDADHQYVDLVMEGGGVLGIALIGYVYVLEELGVRFLQVGGTSAGSINALLMAAAGPVQEKKTEWLLTQLTTQNLYEFVDGDDDARDFVKVLLENGRLLKYLWKGSQIIDNLTQDFGLNPGHAFHAWLRRLLAERGIASVRDLTTLRTLTAADGLHLRTGEVYAPAAPIRVALVTADVTTESKVIFPEMAPLYYQEPNEVNPADFVRASMSVPLFFHPYQVSSLPRSGQPGGVAWEQATGYQGLIPETVFFVDGGIMSNFPIDVFHCHYAVPKCPTFGVKLGQSRNRPNSVGKLTSLLGAVFNSARHVHDYDFITHHPDYRLLVSYVETSRFNWLDFSLSEQTKVELFAEGARAAANFVAQFDWEGYKQVRRQLLKAYQVTNAIKPSTSIS</sequence>
<reference evidence="4" key="1">
    <citation type="submission" date="2020-09" db="EMBL/GenBank/DDBJ databases">
        <authorList>
            <person name="Kim M.K."/>
        </authorList>
    </citation>
    <scope>NUCLEOTIDE SEQUENCE</scope>
    <source>
        <strain evidence="4">BT664</strain>
    </source>
</reference>
<evidence type="ECO:0000256" key="2">
    <source>
        <dbReference type="PROSITE-ProRule" id="PRU01161"/>
    </source>
</evidence>
<feature type="active site" description="Proton acceptor" evidence="2">
    <location>
        <position position="289"/>
    </location>
</feature>
<keyword evidence="5" id="KW-1185">Reference proteome</keyword>
<dbReference type="Proteomes" id="UP000612233">
    <property type="component" value="Unassembled WGS sequence"/>
</dbReference>
<dbReference type="GO" id="GO:0016042">
    <property type="term" value="P:lipid catabolic process"/>
    <property type="evidence" value="ECO:0007669"/>
    <property type="project" value="UniProtKB-UniRule"/>
</dbReference>
<protein>
    <submittedName>
        <fullName evidence="4">Patatin-like phospholipase family protein</fullName>
    </submittedName>
</protein>
<feature type="active site" description="Nucleophile" evidence="2">
    <location>
        <position position="79"/>
    </location>
</feature>
<name>A0A927BFW6_9BACT</name>
<dbReference type="InterPro" id="IPR002641">
    <property type="entry name" value="PNPLA_dom"/>
</dbReference>
<keyword evidence="2" id="KW-0442">Lipid degradation</keyword>
<dbReference type="Pfam" id="PF01734">
    <property type="entry name" value="Patatin"/>
    <property type="match status" value="1"/>
</dbReference>
<accession>A0A927BFW6</accession>
<dbReference type="Gene3D" id="3.40.1090.10">
    <property type="entry name" value="Cytosolic phospholipase A2 catalytic domain"/>
    <property type="match status" value="1"/>
</dbReference>
<dbReference type="AlphaFoldDB" id="A0A927BFW6"/>
<keyword evidence="1 2" id="KW-0443">Lipid metabolism</keyword>
<evidence type="ECO:0000313" key="5">
    <source>
        <dbReference type="Proteomes" id="UP000612233"/>
    </source>
</evidence>
<dbReference type="EMBL" id="JACXAD010000029">
    <property type="protein sequence ID" value="MBD2770151.1"/>
    <property type="molecule type" value="Genomic_DNA"/>
</dbReference>
<dbReference type="PANTHER" id="PTHR46394:SF1">
    <property type="entry name" value="PNPLA DOMAIN-CONTAINING PROTEIN"/>
    <property type="match status" value="1"/>
</dbReference>
<dbReference type="PANTHER" id="PTHR46394">
    <property type="entry name" value="ANNEXIN"/>
    <property type="match status" value="1"/>
</dbReference>
<dbReference type="SUPFAM" id="SSF52151">
    <property type="entry name" value="FabD/lysophospholipase-like"/>
    <property type="match status" value="1"/>
</dbReference>
<evidence type="ECO:0000256" key="1">
    <source>
        <dbReference type="ARBA" id="ARBA00023098"/>
    </source>
</evidence>
<evidence type="ECO:0000313" key="4">
    <source>
        <dbReference type="EMBL" id="MBD2770151.1"/>
    </source>
</evidence>
<dbReference type="InterPro" id="IPR052580">
    <property type="entry name" value="Lipid_Hydrolase"/>
</dbReference>
<feature type="domain" description="PNPLA" evidence="3">
    <location>
        <begin position="46"/>
        <end position="302"/>
    </location>
</feature>
<dbReference type="GO" id="GO:0016787">
    <property type="term" value="F:hydrolase activity"/>
    <property type="evidence" value="ECO:0007669"/>
    <property type="project" value="UniProtKB-UniRule"/>
</dbReference>
<feature type="short sequence motif" description="DGA/G" evidence="2">
    <location>
        <begin position="289"/>
        <end position="291"/>
    </location>
</feature>
<gene>
    <name evidence="4" type="ORF">IC235_19870</name>
</gene>
<dbReference type="InterPro" id="IPR016035">
    <property type="entry name" value="Acyl_Trfase/lysoPLipase"/>
</dbReference>
<evidence type="ECO:0000259" key="3">
    <source>
        <dbReference type="PROSITE" id="PS51635"/>
    </source>
</evidence>